<accession>A0A1T4SUB1</accession>
<dbReference type="Pfam" id="PF01569">
    <property type="entry name" value="PAP2"/>
    <property type="match status" value="1"/>
</dbReference>
<reference evidence="4 5" key="1">
    <citation type="submission" date="2017-02" db="EMBL/GenBank/DDBJ databases">
        <authorList>
            <person name="Peterson S.W."/>
        </authorList>
    </citation>
    <scope>NUCLEOTIDE SEQUENCE [LARGE SCALE GENOMIC DNA]</scope>
    <source>
        <strain evidence="4 5">DSM 45154</strain>
    </source>
</reference>
<name>A0A1T4SUB1_9ACTN</name>
<feature type="transmembrane region" description="Helical" evidence="2">
    <location>
        <begin position="121"/>
        <end position="142"/>
    </location>
</feature>
<dbReference type="SMART" id="SM00014">
    <property type="entry name" value="acidPPc"/>
    <property type="match status" value="1"/>
</dbReference>
<dbReference type="CDD" id="cd03392">
    <property type="entry name" value="PAP2_like_2"/>
    <property type="match status" value="1"/>
</dbReference>
<evidence type="ECO:0000313" key="4">
    <source>
        <dbReference type="EMBL" id="SKA31488.1"/>
    </source>
</evidence>
<keyword evidence="2" id="KW-1133">Transmembrane helix</keyword>
<feature type="transmembrane region" description="Helical" evidence="2">
    <location>
        <begin position="96"/>
        <end position="114"/>
    </location>
</feature>
<evidence type="ECO:0000313" key="5">
    <source>
        <dbReference type="Proteomes" id="UP000190637"/>
    </source>
</evidence>
<dbReference type="AlphaFoldDB" id="A0A1T4SUB1"/>
<dbReference type="InterPro" id="IPR036938">
    <property type="entry name" value="PAP2/HPO_sf"/>
</dbReference>
<feature type="transmembrane region" description="Helical" evidence="2">
    <location>
        <begin position="191"/>
        <end position="212"/>
    </location>
</feature>
<feature type="transmembrane region" description="Helical" evidence="2">
    <location>
        <begin position="218"/>
        <end position="239"/>
    </location>
</feature>
<proteinExistence type="predicted"/>
<evidence type="ECO:0000256" key="1">
    <source>
        <dbReference type="SAM" id="MobiDB-lite"/>
    </source>
</evidence>
<dbReference type="PANTHER" id="PTHR14969:SF13">
    <property type="entry name" value="AT30094P"/>
    <property type="match status" value="1"/>
</dbReference>
<feature type="transmembrane region" description="Helical" evidence="2">
    <location>
        <begin position="39"/>
        <end position="61"/>
    </location>
</feature>
<keyword evidence="2" id="KW-0472">Membrane</keyword>
<dbReference type="OrthoDB" id="5289372at2"/>
<dbReference type="PANTHER" id="PTHR14969">
    <property type="entry name" value="SPHINGOSINE-1-PHOSPHATE PHOSPHOHYDROLASE"/>
    <property type="match status" value="1"/>
</dbReference>
<dbReference type="Proteomes" id="UP000190637">
    <property type="component" value="Unassembled WGS sequence"/>
</dbReference>
<dbReference type="STRING" id="1122192.SAMN02745673_03967"/>
<evidence type="ECO:0000256" key="2">
    <source>
        <dbReference type="SAM" id="Phobius"/>
    </source>
</evidence>
<dbReference type="InterPro" id="IPR000326">
    <property type="entry name" value="PAP2/HPO"/>
</dbReference>
<sequence>MTAYASPHPPETRPRSARRAQRRSEPAPAGILPSRRPMLAAVAAAALAPFLTLLVLVSTQWEPLLSLDRSLATALYERVHPDPQFAHALEIWTEMFGTWAMRIVSLLTALWLFVRREFSTAVWAGTAVFLANLFGLITKLGVDRARPEFADPITVGVGPSFPSGHSLMAATGMGILLFAALPLLRGVWRHVAWTITIGIALSTALSRPMLGVHWFSDIFAGVSLGVFTLAATMLLWTFLPPVARRWDRSSRSPR</sequence>
<dbReference type="EMBL" id="FUWS01000011">
    <property type="protein sequence ID" value="SKA31488.1"/>
    <property type="molecule type" value="Genomic_DNA"/>
</dbReference>
<evidence type="ECO:0000259" key="3">
    <source>
        <dbReference type="SMART" id="SM00014"/>
    </source>
</evidence>
<feature type="domain" description="Phosphatidic acid phosphatase type 2/haloperoxidase" evidence="3">
    <location>
        <begin position="124"/>
        <end position="233"/>
    </location>
</feature>
<protein>
    <submittedName>
        <fullName evidence="4">Undecaprenyl-diphosphatase</fullName>
    </submittedName>
</protein>
<organism evidence="4 5">
    <name type="scientific">Marinactinospora thermotolerans DSM 45154</name>
    <dbReference type="NCBI Taxonomy" id="1122192"/>
    <lineage>
        <taxon>Bacteria</taxon>
        <taxon>Bacillati</taxon>
        <taxon>Actinomycetota</taxon>
        <taxon>Actinomycetes</taxon>
        <taxon>Streptosporangiales</taxon>
        <taxon>Nocardiopsidaceae</taxon>
        <taxon>Marinactinospora</taxon>
    </lineage>
</organism>
<feature type="transmembrane region" description="Helical" evidence="2">
    <location>
        <begin position="162"/>
        <end position="184"/>
    </location>
</feature>
<feature type="region of interest" description="Disordered" evidence="1">
    <location>
        <begin position="1"/>
        <end position="31"/>
    </location>
</feature>
<gene>
    <name evidence="4" type="ORF">SAMN02745673_03967</name>
</gene>
<dbReference type="SUPFAM" id="SSF48317">
    <property type="entry name" value="Acid phosphatase/Vanadium-dependent haloperoxidase"/>
    <property type="match status" value="1"/>
</dbReference>
<keyword evidence="2" id="KW-0812">Transmembrane</keyword>
<dbReference type="Gene3D" id="1.20.144.10">
    <property type="entry name" value="Phosphatidic acid phosphatase type 2/haloperoxidase"/>
    <property type="match status" value="1"/>
</dbReference>
<dbReference type="RefSeq" id="WP_078763223.1">
    <property type="nucleotide sequence ID" value="NZ_FUWS01000011.1"/>
</dbReference>
<keyword evidence="5" id="KW-1185">Reference proteome</keyword>